<dbReference type="AlphaFoldDB" id="A0A371CVD6"/>
<dbReference type="Proteomes" id="UP000256964">
    <property type="component" value="Unassembled WGS sequence"/>
</dbReference>
<reference evidence="1 2" key="1">
    <citation type="journal article" date="2018" name="Biotechnol. Biofuels">
        <title>Integrative visual omics of the white-rot fungus Polyporus brumalis exposes the biotechnological potential of its oxidative enzymes for delignifying raw plant biomass.</title>
        <authorList>
            <person name="Miyauchi S."/>
            <person name="Rancon A."/>
            <person name="Drula E."/>
            <person name="Hage H."/>
            <person name="Chaduli D."/>
            <person name="Favel A."/>
            <person name="Grisel S."/>
            <person name="Henrissat B."/>
            <person name="Herpoel-Gimbert I."/>
            <person name="Ruiz-Duenas F.J."/>
            <person name="Chevret D."/>
            <person name="Hainaut M."/>
            <person name="Lin J."/>
            <person name="Wang M."/>
            <person name="Pangilinan J."/>
            <person name="Lipzen A."/>
            <person name="Lesage-Meessen L."/>
            <person name="Navarro D."/>
            <person name="Riley R."/>
            <person name="Grigoriev I.V."/>
            <person name="Zhou S."/>
            <person name="Raouche S."/>
            <person name="Rosso M.N."/>
        </authorList>
    </citation>
    <scope>NUCLEOTIDE SEQUENCE [LARGE SCALE GENOMIC DNA]</scope>
    <source>
        <strain evidence="1 2">BRFM 1820</strain>
    </source>
</reference>
<proteinExistence type="predicted"/>
<name>A0A371CVD6_9APHY</name>
<keyword evidence="2" id="KW-1185">Reference proteome</keyword>
<gene>
    <name evidence="1" type="ORF">OH76DRAFT_1409347</name>
</gene>
<dbReference type="EMBL" id="KZ857453">
    <property type="protein sequence ID" value="RDX44235.1"/>
    <property type="molecule type" value="Genomic_DNA"/>
</dbReference>
<protein>
    <submittedName>
        <fullName evidence="1">Uncharacterized protein</fullName>
    </submittedName>
</protein>
<evidence type="ECO:0000313" key="2">
    <source>
        <dbReference type="Proteomes" id="UP000256964"/>
    </source>
</evidence>
<organism evidence="1 2">
    <name type="scientific">Lentinus brumalis</name>
    <dbReference type="NCBI Taxonomy" id="2498619"/>
    <lineage>
        <taxon>Eukaryota</taxon>
        <taxon>Fungi</taxon>
        <taxon>Dikarya</taxon>
        <taxon>Basidiomycota</taxon>
        <taxon>Agaricomycotina</taxon>
        <taxon>Agaricomycetes</taxon>
        <taxon>Polyporales</taxon>
        <taxon>Polyporaceae</taxon>
        <taxon>Lentinus</taxon>
    </lineage>
</organism>
<evidence type="ECO:0000313" key="1">
    <source>
        <dbReference type="EMBL" id="RDX44235.1"/>
    </source>
</evidence>
<accession>A0A371CVD6</accession>
<sequence length="65" mass="7285">MDGRVNGVPVYPQWERARATYIVAFAHDDRHSDSISDGHGDEVCHLYAINISTDYLVPPDNGRDV</sequence>